<evidence type="ECO:0000259" key="2">
    <source>
        <dbReference type="PROSITE" id="PS50222"/>
    </source>
</evidence>
<organism evidence="3 4">
    <name type="scientific">Phytophthora infestans</name>
    <name type="common">Potato late blight agent</name>
    <name type="synonym">Botrytis infestans</name>
    <dbReference type="NCBI Taxonomy" id="4787"/>
    <lineage>
        <taxon>Eukaryota</taxon>
        <taxon>Sar</taxon>
        <taxon>Stramenopiles</taxon>
        <taxon>Oomycota</taxon>
        <taxon>Peronosporomycetes</taxon>
        <taxon>Peronosporales</taxon>
        <taxon>Peronosporaceae</taxon>
        <taxon>Phytophthora</taxon>
    </lineage>
</organism>
<feature type="domain" description="EF-hand" evidence="2">
    <location>
        <begin position="36"/>
        <end position="71"/>
    </location>
</feature>
<reference evidence="3" key="1">
    <citation type="submission" date="2020-04" db="EMBL/GenBank/DDBJ databases">
        <title>Hybrid Assembly of Korean Phytophthora infestans isolates.</title>
        <authorList>
            <person name="Prokchorchik M."/>
            <person name="Lee Y."/>
            <person name="Seo J."/>
            <person name="Cho J.-H."/>
            <person name="Park Y.-E."/>
            <person name="Jang D.-C."/>
            <person name="Im J.-S."/>
            <person name="Choi J.-G."/>
            <person name="Park H.-J."/>
            <person name="Lee G.-B."/>
            <person name="Lee Y.-G."/>
            <person name="Hong S.-Y."/>
            <person name="Cho K."/>
            <person name="Sohn K.H."/>
        </authorList>
    </citation>
    <scope>NUCLEOTIDE SEQUENCE</scope>
    <source>
        <strain evidence="3">KR_1_A1</strain>
    </source>
</reference>
<protein>
    <submittedName>
        <fullName evidence="3">EF-hand domain pair</fullName>
    </submittedName>
</protein>
<evidence type="ECO:0000256" key="1">
    <source>
        <dbReference type="ARBA" id="ARBA00022837"/>
    </source>
</evidence>
<dbReference type="AlphaFoldDB" id="A0A833SIY2"/>
<dbReference type="CDD" id="cd00051">
    <property type="entry name" value="EFh"/>
    <property type="match status" value="1"/>
</dbReference>
<evidence type="ECO:0000313" key="4">
    <source>
        <dbReference type="Proteomes" id="UP000602510"/>
    </source>
</evidence>
<dbReference type="PROSITE" id="PS00018">
    <property type="entry name" value="EF_HAND_1"/>
    <property type="match status" value="2"/>
</dbReference>
<name>A0A833SIY2_PHYIN</name>
<keyword evidence="4" id="KW-1185">Reference proteome</keyword>
<comment type="caution">
    <text evidence="3">The sequence shown here is derived from an EMBL/GenBank/DDBJ whole genome shotgun (WGS) entry which is preliminary data.</text>
</comment>
<dbReference type="EMBL" id="WSZM01000494">
    <property type="protein sequence ID" value="KAF4032364.1"/>
    <property type="molecule type" value="Genomic_DNA"/>
</dbReference>
<dbReference type="SUPFAM" id="SSF47473">
    <property type="entry name" value="EF-hand"/>
    <property type="match status" value="1"/>
</dbReference>
<accession>A0A833SIY2</accession>
<evidence type="ECO:0000313" key="3">
    <source>
        <dbReference type="EMBL" id="KAF4032364.1"/>
    </source>
</evidence>
<dbReference type="PROSITE" id="PS50222">
    <property type="entry name" value="EF_HAND_2"/>
    <property type="match status" value="2"/>
</dbReference>
<dbReference type="Proteomes" id="UP000602510">
    <property type="component" value="Unassembled WGS sequence"/>
</dbReference>
<gene>
    <name evidence="3" type="ORF">GN244_ATG15768</name>
</gene>
<dbReference type="InterPro" id="IPR002048">
    <property type="entry name" value="EF_hand_dom"/>
</dbReference>
<dbReference type="GO" id="GO:0005509">
    <property type="term" value="F:calcium ion binding"/>
    <property type="evidence" value="ECO:0007669"/>
    <property type="project" value="InterPro"/>
</dbReference>
<dbReference type="Gene3D" id="1.10.238.10">
    <property type="entry name" value="EF-hand"/>
    <property type="match status" value="1"/>
</dbReference>
<proteinExistence type="predicted"/>
<dbReference type="InterPro" id="IPR018247">
    <property type="entry name" value="EF_Hand_1_Ca_BS"/>
</dbReference>
<keyword evidence="1" id="KW-0106">Calcium</keyword>
<dbReference type="Pfam" id="PF13202">
    <property type="entry name" value="EF-hand_5"/>
    <property type="match status" value="1"/>
</dbReference>
<sequence>MATADSSVAAAQGAPEITFEAFCKWCSARIQESHYSKEKLVEEIFRLVDADGGRIISMVEFVSIFKTLGQALDYDDGREVVSQMDRNGDGKIDLEELFTQSKIYTKDGAFFTCHGI</sequence>
<feature type="domain" description="EF-hand" evidence="2">
    <location>
        <begin position="72"/>
        <end position="107"/>
    </location>
</feature>
<dbReference type="InterPro" id="IPR011992">
    <property type="entry name" value="EF-hand-dom_pair"/>
</dbReference>